<dbReference type="InterPro" id="IPR020828">
    <property type="entry name" value="GlycerAld_3-P_DH_NAD(P)-bd"/>
</dbReference>
<feature type="binding site" evidence="5">
    <location>
        <position position="125"/>
    </location>
    <ligand>
        <name>NAD(+)</name>
        <dbReference type="ChEBI" id="CHEBI:57540"/>
    </ligand>
</feature>
<dbReference type="PIRSF" id="PIRSF000149">
    <property type="entry name" value="GAP_DH"/>
    <property type="match status" value="1"/>
</dbReference>
<dbReference type="Proteomes" id="UP000230088">
    <property type="component" value="Unassembled WGS sequence"/>
</dbReference>
<evidence type="ECO:0000256" key="3">
    <source>
        <dbReference type="PIRSR" id="PIRSR000149-1"/>
    </source>
</evidence>
<dbReference type="FunFam" id="3.40.50.720:FF:000001">
    <property type="entry name" value="Glyceraldehyde-3-phosphate dehydrogenase"/>
    <property type="match status" value="1"/>
</dbReference>
<dbReference type="GO" id="GO:0006006">
    <property type="term" value="P:glucose metabolic process"/>
    <property type="evidence" value="ECO:0007669"/>
    <property type="project" value="InterPro"/>
</dbReference>
<evidence type="ECO:0000313" key="9">
    <source>
        <dbReference type="EMBL" id="PIS39390.1"/>
    </source>
</evidence>
<dbReference type="PANTHER" id="PTHR43148">
    <property type="entry name" value="GLYCERALDEHYDE-3-PHOSPHATE DEHYDROGENASE 2"/>
    <property type="match status" value="1"/>
</dbReference>
<dbReference type="PRINTS" id="PR00078">
    <property type="entry name" value="G3PDHDRGNASE"/>
</dbReference>
<dbReference type="InterPro" id="IPR006424">
    <property type="entry name" value="Glyceraldehyde-3-P_DH_1"/>
</dbReference>
<dbReference type="InterPro" id="IPR036291">
    <property type="entry name" value="NAD(P)-bd_dom_sf"/>
</dbReference>
<feature type="binding site" evidence="5">
    <location>
        <position position="322"/>
    </location>
    <ligand>
        <name>NAD(+)</name>
        <dbReference type="ChEBI" id="CHEBI:57540"/>
    </ligand>
</feature>
<evidence type="ECO:0000256" key="1">
    <source>
        <dbReference type="ARBA" id="ARBA00007406"/>
    </source>
</evidence>
<feature type="binding site" evidence="4">
    <location>
        <position position="240"/>
    </location>
    <ligand>
        <name>D-glyceraldehyde 3-phosphate</name>
        <dbReference type="ChEBI" id="CHEBI:59776"/>
    </ligand>
</feature>
<feature type="site" description="Activates thiol group during catalysis" evidence="6">
    <location>
        <position position="186"/>
    </location>
</feature>
<dbReference type="AlphaFoldDB" id="A0A2H0YLQ9"/>
<evidence type="ECO:0000256" key="2">
    <source>
        <dbReference type="ARBA" id="ARBA00023002"/>
    </source>
</evidence>
<comment type="similarity">
    <text evidence="1 7">Belongs to the glyceraldehyde-3-phosphate dehydrogenase family.</text>
</comment>
<accession>A0A2H0YLQ9</accession>
<dbReference type="SUPFAM" id="SSF51735">
    <property type="entry name" value="NAD(P)-binding Rossmann-fold domains"/>
    <property type="match status" value="1"/>
</dbReference>
<feature type="binding site" evidence="4">
    <location>
        <position position="189"/>
    </location>
    <ligand>
        <name>D-glyceraldehyde 3-phosphate</name>
        <dbReference type="ChEBI" id="CHEBI:59776"/>
    </ligand>
</feature>
<dbReference type="Pfam" id="PF00044">
    <property type="entry name" value="Gp_dh_N"/>
    <property type="match status" value="1"/>
</dbReference>
<dbReference type="FunFam" id="3.30.360.10:FF:000002">
    <property type="entry name" value="Glyceraldehyde-3-phosphate dehydrogenase"/>
    <property type="match status" value="1"/>
</dbReference>
<dbReference type="NCBIfam" id="TIGR01534">
    <property type="entry name" value="GAPDH-I"/>
    <property type="match status" value="1"/>
</dbReference>
<evidence type="ECO:0000259" key="8">
    <source>
        <dbReference type="SMART" id="SM00846"/>
    </source>
</evidence>
<organism evidence="9 10">
    <name type="scientific">Candidatus Nealsonbacteria bacterium CG08_land_8_20_14_0_20_38_20</name>
    <dbReference type="NCBI Taxonomy" id="1974705"/>
    <lineage>
        <taxon>Bacteria</taxon>
        <taxon>Candidatus Nealsoniibacteriota</taxon>
    </lineage>
</organism>
<evidence type="ECO:0000256" key="6">
    <source>
        <dbReference type="PIRSR" id="PIRSR000149-4"/>
    </source>
</evidence>
<dbReference type="CDD" id="cd18126">
    <property type="entry name" value="GAPDH_I_C"/>
    <property type="match status" value="1"/>
</dbReference>
<feature type="active site" description="Nucleophile" evidence="3">
    <location>
        <position position="159"/>
    </location>
</feature>
<evidence type="ECO:0000256" key="7">
    <source>
        <dbReference type="RuleBase" id="RU000397"/>
    </source>
</evidence>
<comment type="caution">
    <text evidence="9">The sequence shown here is derived from an EMBL/GenBank/DDBJ whole genome shotgun (WGS) entry which is preliminary data.</text>
</comment>
<dbReference type="InterPro" id="IPR020831">
    <property type="entry name" value="GlycerAld/Erythrose_P_DH"/>
</dbReference>
<dbReference type="GO" id="GO:0051287">
    <property type="term" value="F:NAD binding"/>
    <property type="evidence" value="ECO:0007669"/>
    <property type="project" value="InterPro"/>
</dbReference>
<keyword evidence="5" id="KW-0547">Nucleotide-binding</keyword>
<name>A0A2H0YLQ9_9BACT</name>
<dbReference type="SMART" id="SM00846">
    <property type="entry name" value="Gp_dh_N"/>
    <property type="match status" value="1"/>
</dbReference>
<reference evidence="10" key="1">
    <citation type="submission" date="2017-09" db="EMBL/GenBank/DDBJ databases">
        <title>Depth-based differentiation of microbial function through sediment-hosted aquifers and enrichment of novel symbionts in the deep terrestrial subsurface.</title>
        <authorList>
            <person name="Probst A.J."/>
            <person name="Ladd B."/>
            <person name="Jarett J.K."/>
            <person name="Geller-Mcgrath D.E."/>
            <person name="Sieber C.M.K."/>
            <person name="Emerson J.B."/>
            <person name="Anantharaman K."/>
            <person name="Thomas B.C."/>
            <person name="Malmstrom R."/>
            <person name="Stieglmeier M."/>
            <person name="Klingl A."/>
            <person name="Woyke T."/>
            <person name="Ryan C.M."/>
            <person name="Banfield J.F."/>
        </authorList>
    </citation>
    <scope>NUCLEOTIDE SEQUENCE [LARGE SCALE GENOMIC DNA]</scope>
</reference>
<feature type="domain" description="Glyceraldehyde 3-phosphate dehydrogenase NAD(P) binding" evidence="8">
    <location>
        <begin position="3"/>
        <end position="159"/>
    </location>
</feature>
<dbReference type="InterPro" id="IPR020829">
    <property type="entry name" value="GlycerAld_3-P_DH_cat"/>
</dbReference>
<feature type="binding site" evidence="5">
    <location>
        <position position="35"/>
    </location>
    <ligand>
        <name>NAD(+)</name>
        <dbReference type="ChEBI" id="CHEBI:57540"/>
    </ligand>
</feature>
<keyword evidence="2" id="KW-0560">Oxidoreductase</keyword>
<dbReference type="SUPFAM" id="SSF55347">
    <property type="entry name" value="Glyceraldehyde-3-phosphate dehydrogenase-like, C-terminal domain"/>
    <property type="match status" value="1"/>
</dbReference>
<dbReference type="CDD" id="cd05214">
    <property type="entry name" value="GAPDH_I_N"/>
    <property type="match status" value="1"/>
</dbReference>
<keyword evidence="5" id="KW-0520">NAD</keyword>
<feature type="binding site" evidence="4">
    <location>
        <begin position="217"/>
        <end position="218"/>
    </location>
    <ligand>
        <name>D-glyceraldehyde 3-phosphate</name>
        <dbReference type="ChEBI" id="CHEBI:59776"/>
    </ligand>
</feature>
<protein>
    <submittedName>
        <fullName evidence="9">Type I glyceraldehyde-3-phosphate dehydrogenase</fullName>
    </submittedName>
</protein>
<feature type="binding site" evidence="4">
    <location>
        <begin position="158"/>
        <end position="160"/>
    </location>
    <ligand>
        <name>D-glyceraldehyde 3-phosphate</name>
        <dbReference type="ChEBI" id="CHEBI:59776"/>
    </ligand>
</feature>
<feature type="binding site" evidence="5">
    <location>
        <begin position="12"/>
        <end position="13"/>
    </location>
    <ligand>
        <name>NAD(+)</name>
        <dbReference type="ChEBI" id="CHEBI:57540"/>
    </ligand>
</feature>
<dbReference type="EMBL" id="PEYD01000041">
    <property type="protein sequence ID" value="PIS39390.1"/>
    <property type="molecule type" value="Genomic_DNA"/>
</dbReference>
<evidence type="ECO:0000313" key="10">
    <source>
        <dbReference type="Proteomes" id="UP000230088"/>
    </source>
</evidence>
<dbReference type="Gene3D" id="3.30.360.10">
    <property type="entry name" value="Dihydrodipicolinate Reductase, domain 2"/>
    <property type="match status" value="1"/>
</dbReference>
<sequence>MSIKIAINGFGRIGRQTIKRLIENHSNLEALAINDLTDAKTLAHLLRYDSIYGIYKKTVKFSEKELLVDGTKQGKRVLLFAETDPSKLPWKKLGIDIVLECTGRFTNYESAKKHLEAGAKKVIISAPSKEPDKIPSFVLGVNETRFNPAKHDIIDMGSCTTNCLAPVVKVLNDNFGIVKGFMSTIHSYTNDQKILDSPHKDLRRARAAALNVIPTTTGAAKAIGNVIPELKGKLNGIAFRVPTATVSVLDLICQVEKKTSAEEINYAFKKASGKKELKGILGIEDALLVSSDYIGNSFSAVVDAGLTMAQDNLVKVVAWYDNECAYACRLAEFAEFVGKKLENVKKRNKRNYERL</sequence>
<evidence type="ECO:0000256" key="4">
    <source>
        <dbReference type="PIRSR" id="PIRSR000149-2"/>
    </source>
</evidence>
<proteinExistence type="inferred from homology"/>
<dbReference type="Pfam" id="PF02800">
    <property type="entry name" value="Gp_dh_C"/>
    <property type="match status" value="1"/>
</dbReference>
<evidence type="ECO:0000256" key="5">
    <source>
        <dbReference type="PIRSR" id="PIRSR000149-3"/>
    </source>
</evidence>
<dbReference type="GO" id="GO:0016620">
    <property type="term" value="F:oxidoreductase activity, acting on the aldehyde or oxo group of donors, NAD or NADP as acceptor"/>
    <property type="evidence" value="ECO:0007669"/>
    <property type="project" value="InterPro"/>
</dbReference>
<dbReference type="Gene3D" id="3.40.50.720">
    <property type="entry name" value="NAD(P)-binding Rossmann-like Domain"/>
    <property type="match status" value="1"/>
</dbReference>
<dbReference type="GO" id="GO:0050661">
    <property type="term" value="F:NADP binding"/>
    <property type="evidence" value="ECO:0007669"/>
    <property type="project" value="InterPro"/>
</dbReference>
<gene>
    <name evidence="9" type="primary">gap</name>
    <name evidence="9" type="ORF">COT33_02215</name>
</gene>